<dbReference type="AlphaFoldDB" id="A0A8H7Y7E5"/>
<dbReference type="EMBL" id="JAFIQS010000001">
    <property type="protein sequence ID" value="KAG5173832.1"/>
    <property type="molecule type" value="Genomic_DNA"/>
</dbReference>
<feature type="domain" description="Aminoglycoside phosphotransferase" evidence="7">
    <location>
        <begin position="140"/>
        <end position="389"/>
    </location>
</feature>
<dbReference type="InterPro" id="IPR011009">
    <property type="entry name" value="Kinase-like_dom_sf"/>
</dbReference>
<keyword evidence="4" id="KW-0418">Kinase</keyword>
<evidence type="ECO:0000256" key="5">
    <source>
        <dbReference type="ARBA" id="ARBA00022840"/>
    </source>
</evidence>
<evidence type="ECO:0000256" key="3">
    <source>
        <dbReference type="ARBA" id="ARBA00022741"/>
    </source>
</evidence>
<dbReference type="SUPFAM" id="SSF56112">
    <property type="entry name" value="Protein kinase-like (PK-like)"/>
    <property type="match status" value="1"/>
</dbReference>
<organism evidence="8">
    <name type="scientific">Psilocybe cubensis</name>
    <name type="common">Psychedelic mushroom</name>
    <name type="synonym">Stropharia cubensis</name>
    <dbReference type="NCBI Taxonomy" id="181762"/>
    <lineage>
        <taxon>Eukaryota</taxon>
        <taxon>Fungi</taxon>
        <taxon>Dikarya</taxon>
        <taxon>Basidiomycota</taxon>
        <taxon>Agaricomycotina</taxon>
        <taxon>Agaricomycetes</taxon>
        <taxon>Agaricomycetidae</taxon>
        <taxon>Agaricales</taxon>
        <taxon>Agaricineae</taxon>
        <taxon>Strophariaceae</taxon>
        <taxon>Psilocybe</taxon>
    </lineage>
</organism>
<name>A0A8H7Y7E5_PSICU</name>
<evidence type="ECO:0000256" key="2">
    <source>
        <dbReference type="ARBA" id="ARBA00022679"/>
    </source>
</evidence>
<accession>A0A8H7Y7E5</accession>
<comment type="caution">
    <text evidence="8">The sequence shown here is derived from an EMBL/GenBank/DDBJ whole genome shotgun (WGS) entry which is preliminary data.</text>
</comment>
<dbReference type="PANTHER" id="PTHR34273:SF2">
    <property type="entry name" value="METHYLTHIORIBOSE KINASE"/>
    <property type="match status" value="1"/>
</dbReference>
<feature type="region of interest" description="Disordered" evidence="6">
    <location>
        <begin position="36"/>
        <end position="59"/>
    </location>
</feature>
<reference evidence="8" key="1">
    <citation type="submission" date="2021-02" db="EMBL/GenBank/DDBJ databases">
        <title>Psilocybe cubensis genome.</title>
        <authorList>
            <person name="Mckernan K.J."/>
            <person name="Crawford S."/>
            <person name="Trippe A."/>
            <person name="Kane L.T."/>
            <person name="Mclaughlin S."/>
        </authorList>
    </citation>
    <scope>NUCLEOTIDE SEQUENCE [LARGE SCALE GENOMIC DNA]</scope>
    <source>
        <strain evidence="8">MGC-MH-2018</strain>
    </source>
</reference>
<keyword evidence="2" id="KW-0808">Transferase</keyword>
<evidence type="ECO:0000256" key="1">
    <source>
        <dbReference type="ARBA" id="ARBA00010165"/>
    </source>
</evidence>
<evidence type="ECO:0000313" key="8">
    <source>
        <dbReference type="EMBL" id="KAG5173832.1"/>
    </source>
</evidence>
<dbReference type="Gene3D" id="3.90.1200.10">
    <property type="match status" value="1"/>
</dbReference>
<dbReference type="Gene3D" id="3.30.200.20">
    <property type="entry name" value="Phosphorylase Kinase, domain 1"/>
    <property type="match status" value="1"/>
</dbReference>
<evidence type="ECO:0000259" key="7">
    <source>
        <dbReference type="Pfam" id="PF01636"/>
    </source>
</evidence>
<protein>
    <recommendedName>
        <fullName evidence="7">Aminoglycoside phosphotransferase domain-containing protein</fullName>
    </recommendedName>
</protein>
<evidence type="ECO:0000256" key="6">
    <source>
        <dbReference type="SAM" id="MobiDB-lite"/>
    </source>
</evidence>
<dbReference type="GO" id="GO:0005524">
    <property type="term" value="F:ATP binding"/>
    <property type="evidence" value="ECO:0007669"/>
    <property type="project" value="UniProtKB-KW"/>
</dbReference>
<proteinExistence type="inferred from homology"/>
<feature type="compositionally biased region" description="Polar residues" evidence="6">
    <location>
        <begin position="46"/>
        <end position="59"/>
    </location>
</feature>
<sequence length="482" mass="52151">MPRIASKPGFASSGGELGRVMNIRVLVAGSKTGIESPSERHYYNDTAGSSGSLDCSAKQNTYQSPKEDIEYGAFAAITIRNQPILPLKKQGTRRTTKPIYGSSTTSSSIMATTEIKPTLDLSLEADVRVYLAKTPFASTDVQPLSGGTGNYVFRLRLDAPYEGRRTVVLKHAKPFVKDLPELAFELSRQKYEVEALRRVRGWLPADSLVTVPEVHLFDEDAHVIIMDDAGEDAISLKSYIQQGHATLASAKKIGAAVGAFLGGMHKWGKGNKELCAAVAGNSQAKAMSAWVFYGRLLPTLSGDSGVPKLMDPPLVAAAEDLEVIKGLVEETTAALLAVDDQFVMGDFWPGNMMLRIDGQGEVEGISVLDWELTKTGLSGLDIGQFCAEMHLLRRSQPEVCGSTATGVLEEFLKEYKRTCEPGEEVARRTVVQWGVHMAVLGARVDWGDKEASRRLVLEGVRIVVDGVQSRSLGENGHVGGLL</sequence>
<dbReference type="PANTHER" id="PTHR34273">
    <property type="entry name" value="METHYLTHIORIBOSE KINASE"/>
    <property type="match status" value="1"/>
</dbReference>
<gene>
    <name evidence="8" type="ORF">JR316_000489</name>
</gene>
<dbReference type="GO" id="GO:0016301">
    <property type="term" value="F:kinase activity"/>
    <property type="evidence" value="ECO:0007669"/>
    <property type="project" value="UniProtKB-KW"/>
</dbReference>
<keyword evidence="3" id="KW-0547">Nucleotide-binding</keyword>
<evidence type="ECO:0000256" key="4">
    <source>
        <dbReference type="ARBA" id="ARBA00022777"/>
    </source>
</evidence>
<dbReference type="InterPro" id="IPR002575">
    <property type="entry name" value="Aminoglycoside_PTrfase"/>
</dbReference>
<keyword evidence="5" id="KW-0067">ATP-binding</keyword>
<dbReference type="Pfam" id="PF01636">
    <property type="entry name" value="APH"/>
    <property type="match status" value="1"/>
</dbReference>
<comment type="similarity">
    <text evidence="1">Belongs to the methylthioribose kinase family.</text>
</comment>